<comment type="caution">
    <text evidence="3">The sequence shown here is derived from an EMBL/GenBank/DDBJ whole genome shotgun (WGS) entry which is preliminary data.</text>
</comment>
<evidence type="ECO:0000256" key="2">
    <source>
        <dbReference type="SAM" id="MobiDB-lite"/>
    </source>
</evidence>
<dbReference type="InterPro" id="IPR017441">
    <property type="entry name" value="Protein_kinase_ATP_BS"/>
</dbReference>
<dbReference type="SUPFAM" id="SSF56112">
    <property type="entry name" value="Protein kinase-like (PK-like)"/>
    <property type="match status" value="1"/>
</dbReference>
<dbReference type="Gene3D" id="3.30.200.20">
    <property type="entry name" value="Phosphorylase Kinase, domain 1"/>
    <property type="match status" value="1"/>
</dbReference>
<sequence>MPTQSSTSGCKNYKGRSKEAPKQPKGSSGVKGKTRLKVRSERDPSVDPFFNEMQQIVAKGFCPNMEVDNPDERPTLPFNTLITTRTNKYVVIKKLGAGGFGDVYEVQRERDNGMLAMKTEYDVEDDMLQRLKVG</sequence>
<gene>
    <name evidence="3" type="ORF">GCK32_013818</name>
</gene>
<protein>
    <recommendedName>
        <fullName evidence="5">Protein kinase domain-containing protein</fullName>
    </recommendedName>
</protein>
<keyword evidence="1" id="KW-0547">Nucleotide-binding</keyword>
<keyword evidence="1" id="KW-0067">ATP-binding</keyword>
<feature type="region of interest" description="Disordered" evidence="2">
    <location>
        <begin position="1"/>
        <end position="45"/>
    </location>
</feature>
<evidence type="ECO:0000313" key="4">
    <source>
        <dbReference type="Proteomes" id="UP001331761"/>
    </source>
</evidence>
<name>A0AAN8FDY9_TRICO</name>
<organism evidence="3 4">
    <name type="scientific">Trichostrongylus colubriformis</name>
    <name type="common">Black scour worm</name>
    <dbReference type="NCBI Taxonomy" id="6319"/>
    <lineage>
        <taxon>Eukaryota</taxon>
        <taxon>Metazoa</taxon>
        <taxon>Ecdysozoa</taxon>
        <taxon>Nematoda</taxon>
        <taxon>Chromadorea</taxon>
        <taxon>Rhabditida</taxon>
        <taxon>Rhabditina</taxon>
        <taxon>Rhabditomorpha</taxon>
        <taxon>Strongyloidea</taxon>
        <taxon>Trichostrongylidae</taxon>
        <taxon>Trichostrongylus</taxon>
    </lineage>
</organism>
<dbReference type="InterPro" id="IPR011009">
    <property type="entry name" value="Kinase-like_dom_sf"/>
</dbReference>
<evidence type="ECO:0000313" key="3">
    <source>
        <dbReference type="EMBL" id="KAK5967435.1"/>
    </source>
</evidence>
<dbReference type="PROSITE" id="PS00107">
    <property type="entry name" value="PROTEIN_KINASE_ATP"/>
    <property type="match status" value="1"/>
</dbReference>
<keyword evidence="4" id="KW-1185">Reference proteome</keyword>
<dbReference type="GO" id="GO:0005524">
    <property type="term" value="F:ATP binding"/>
    <property type="evidence" value="ECO:0007669"/>
    <property type="project" value="UniProtKB-UniRule"/>
</dbReference>
<dbReference type="Proteomes" id="UP001331761">
    <property type="component" value="Unassembled WGS sequence"/>
</dbReference>
<feature type="binding site" evidence="1">
    <location>
        <position position="118"/>
    </location>
    <ligand>
        <name>ATP</name>
        <dbReference type="ChEBI" id="CHEBI:30616"/>
    </ligand>
</feature>
<proteinExistence type="predicted"/>
<dbReference type="EMBL" id="WIXE01022480">
    <property type="protein sequence ID" value="KAK5967435.1"/>
    <property type="molecule type" value="Genomic_DNA"/>
</dbReference>
<accession>A0AAN8FDY9</accession>
<evidence type="ECO:0008006" key="5">
    <source>
        <dbReference type="Google" id="ProtNLM"/>
    </source>
</evidence>
<evidence type="ECO:0000256" key="1">
    <source>
        <dbReference type="PROSITE-ProRule" id="PRU10141"/>
    </source>
</evidence>
<feature type="compositionally biased region" description="Polar residues" evidence="2">
    <location>
        <begin position="1"/>
        <end position="10"/>
    </location>
</feature>
<dbReference type="AlphaFoldDB" id="A0AAN8FDY9"/>
<reference evidence="3 4" key="1">
    <citation type="submission" date="2019-10" db="EMBL/GenBank/DDBJ databases">
        <title>Assembly and Annotation for the nematode Trichostrongylus colubriformis.</title>
        <authorList>
            <person name="Martin J."/>
        </authorList>
    </citation>
    <scope>NUCLEOTIDE SEQUENCE [LARGE SCALE GENOMIC DNA]</scope>
    <source>
        <strain evidence="3">G859</strain>
        <tissue evidence="3">Whole worm</tissue>
    </source>
</reference>